<organism evidence="2 3">
    <name type="scientific">Streptosporangium saharense</name>
    <dbReference type="NCBI Taxonomy" id="1706840"/>
    <lineage>
        <taxon>Bacteria</taxon>
        <taxon>Bacillati</taxon>
        <taxon>Actinomycetota</taxon>
        <taxon>Actinomycetes</taxon>
        <taxon>Streptosporangiales</taxon>
        <taxon>Streptosporangiaceae</taxon>
        <taxon>Streptosporangium</taxon>
    </lineage>
</organism>
<dbReference type="Proteomes" id="UP000552644">
    <property type="component" value="Unassembled WGS sequence"/>
</dbReference>
<dbReference type="AlphaFoldDB" id="A0A7W7QIE4"/>
<dbReference type="InterPro" id="IPR049244">
    <property type="entry name" value="DUF6879"/>
</dbReference>
<name>A0A7W7QIE4_9ACTN</name>
<gene>
    <name evidence="2" type="ORF">FHS44_001135</name>
</gene>
<evidence type="ECO:0000313" key="2">
    <source>
        <dbReference type="EMBL" id="MBB4914063.1"/>
    </source>
</evidence>
<comment type="caution">
    <text evidence="2">The sequence shown here is derived from an EMBL/GenBank/DDBJ whole genome shotgun (WGS) entry which is preliminary data.</text>
</comment>
<reference evidence="2 3" key="1">
    <citation type="submission" date="2020-08" db="EMBL/GenBank/DDBJ databases">
        <title>Genomic Encyclopedia of Type Strains, Phase III (KMG-III): the genomes of soil and plant-associated and newly described type strains.</title>
        <authorList>
            <person name="Whitman W."/>
        </authorList>
    </citation>
    <scope>NUCLEOTIDE SEQUENCE [LARGE SCALE GENOMIC DNA]</scope>
    <source>
        <strain evidence="2 3">CECT 8840</strain>
    </source>
</reference>
<dbReference type="EMBL" id="JACHJP010000001">
    <property type="protein sequence ID" value="MBB4914063.1"/>
    <property type="molecule type" value="Genomic_DNA"/>
</dbReference>
<keyword evidence="3" id="KW-1185">Reference proteome</keyword>
<dbReference type="RefSeq" id="WP_184712759.1">
    <property type="nucleotide sequence ID" value="NZ_JACHJP010000001.1"/>
</dbReference>
<sequence length="172" mass="19706">MELISPKERADLVNGIGREALHVEMRDNYGIDADLFANWRAGDREEVPRVLKPWCDRVRAGVAEGKTYRRVCVVSEPLSAYQRWCFEATNGLKAEAGEDLRWVPRRLTSTLSLPGNDFWLLDGETVVFNVFDGTDRRAEIQLYRDLAIVKHCADAFSVLWDLAIPHRDYRPA</sequence>
<evidence type="ECO:0000313" key="3">
    <source>
        <dbReference type="Proteomes" id="UP000552644"/>
    </source>
</evidence>
<accession>A0A7W7QIE4</accession>
<dbReference type="Pfam" id="PF21806">
    <property type="entry name" value="DUF6879"/>
    <property type="match status" value="1"/>
</dbReference>
<feature type="domain" description="DUF6879" evidence="1">
    <location>
        <begin position="8"/>
        <end position="170"/>
    </location>
</feature>
<proteinExistence type="predicted"/>
<protein>
    <recommendedName>
        <fullName evidence="1">DUF6879 domain-containing protein</fullName>
    </recommendedName>
</protein>
<evidence type="ECO:0000259" key="1">
    <source>
        <dbReference type="Pfam" id="PF21806"/>
    </source>
</evidence>